<dbReference type="STRING" id="59843.A3958_02220"/>
<dbReference type="InterPro" id="IPR013762">
    <property type="entry name" value="Integrase-like_cat_sf"/>
</dbReference>
<keyword evidence="1" id="KW-0233">DNA recombination</keyword>
<dbReference type="Gene3D" id="1.10.443.10">
    <property type="entry name" value="Intergrase catalytic core"/>
    <property type="match status" value="1"/>
</dbReference>
<organism evidence="3 4">
    <name type="scientific">Paenibacillus glucanolyticus</name>
    <dbReference type="NCBI Taxonomy" id="59843"/>
    <lineage>
        <taxon>Bacteria</taxon>
        <taxon>Bacillati</taxon>
        <taxon>Bacillota</taxon>
        <taxon>Bacilli</taxon>
        <taxon>Bacillales</taxon>
        <taxon>Paenibacillaceae</taxon>
        <taxon>Paenibacillus</taxon>
    </lineage>
</organism>
<protein>
    <recommendedName>
        <fullName evidence="2">Tyr recombinase domain-containing protein</fullName>
    </recommendedName>
</protein>
<sequence>MTKKAKVPKIWFHDLRHTVVTLMLSSNTNPKIVKEIPGHSDIRVTFDINFHISPSIHKETTHQYGNMIFGSQLESKEKEVLIAADTGSSLEFDSESLNTIQ</sequence>
<comment type="caution">
    <text evidence="3">The sequence shown here is derived from an EMBL/GenBank/DDBJ whole genome shotgun (WGS) entry which is preliminary data.</text>
</comment>
<gene>
    <name evidence="3" type="ORF">AWU65_29965</name>
</gene>
<feature type="domain" description="Tyr recombinase" evidence="2">
    <location>
        <begin position="6"/>
        <end position="47"/>
    </location>
</feature>
<evidence type="ECO:0000313" key="3">
    <source>
        <dbReference type="EMBL" id="KZS44288.1"/>
    </source>
</evidence>
<dbReference type="Proteomes" id="UP000076796">
    <property type="component" value="Unassembled WGS sequence"/>
</dbReference>
<evidence type="ECO:0000259" key="2">
    <source>
        <dbReference type="Pfam" id="PF00589"/>
    </source>
</evidence>
<name>A0A163FCB1_9BACL</name>
<dbReference type="EMBL" id="LWMH01000002">
    <property type="protein sequence ID" value="KZS44288.1"/>
    <property type="molecule type" value="Genomic_DNA"/>
</dbReference>
<accession>A0A163FCB1</accession>
<dbReference type="GO" id="GO:0006310">
    <property type="term" value="P:DNA recombination"/>
    <property type="evidence" value="ECO:0007669"/>
    <property type="project" value="UniProtKB-KW"/>
</dbReference>
<dbReference type="Pfam" id="PF00589">
    <property type="entry name" value="Phage_integrase"/>
    <property type="match status" value="1"/>
</dbReference>
<dbReference type="InterPro" id="IPR002104">
    <property type="entry name" value="Integrase_catalytic"/>
</dbReference>
<evidence type="ECO:0000313" key="4">
    <source>
        <dbReference type="Proteomes" id="UP000076796"/>
    </source>
</evidence>
<proteinExistence type="predicted"/>
<evidence type="ECO:0000256" key="1">
    <source>
        <dbReference type="ARBA" id="ARBA00023172"/>
    </source>
</evidence>
<dbReference type="GO" id="GO:0003677">
    <property type="term" value="F:DNA binding"/>
    <property type="evidence" value="ECO:0007669"/>
    <property type="project" value="InterPro"/>
</dbReference>
<dbReference type="GO" id="GO:0015074">
    <property type="term" value="P:DNA integration"/>
    <property type="evidence" value="ECO:0007669"/>
    <property type="project" value="InterPro"/>
</dbReference>
<dbReference type="InterPro" id="IPR011010">
    <property type="entry name" value="DNA_brk_join_enz"/>
</dbReference>
<keyword evidence="4" id="KW-1185">Reference proteome</keyword>
<dbReference type="SUPFAM" id="SSF56349">
    <property type="entry name" value="DNA breaking-rejoining enzymes"/>
    <property type="match status" value="1"/>
</dbReference>
<reference evidence="3" key="1">
    <citation type="journal article" date="2016" name="Genome Announc.">
        <title>Draft genomes of two strains of Paenibacillus glucanolyticus with capability to degrade lignocellulose.</title>
        <authorList>
            <person name="Mathews S.L."/>
            <person name="Pawlak J."/>
            <person name="Grunden A.M."/>
        </authorList>
    </citation>
    <scope>NUCLEOTIDE SEQUENCE [LARGE SCALE GENOMIC DNA]</scope>
    <source>
        <strain evidence="3">SLM1</strain>
    </source>
</reference>
<dbReference type="AlphaFoldDB" id="A0A163FCB1"/>